<sequence length="793" mass="87033">MTIFFAHNLIFTLFAYDEDDDNYCYEKNSHSQDNIQDYSTDESYYSGNNSSREEERDEEEGFTVTIDGDVIDTSNNTYHNCDLVKSIPQNTKIPKGPLEEHSVDNCSESSHFNDIEEDIESGNYIENREIQEVETSSDSDNQNLINGDATLTKNDSFEPQMENMCSYVSTFLPYSQNEDERNDDEGQTLSDDVAHLERKSNGVFSSLAPTVTTSSASDIAAVHTLARNNSDIANRPTTNEIPHVGIKETQLKKKSSEIDIEGSKTSDDDHFEPLEEIEVPLEDNPFKLANDEILADLHSINMMEEHSSTALPRSTLRPKRKKKSRRYRKKKVSQKMIQVDIPRVIREEEERNSTSSSSSGSYNLVVSKKLKISKDPVINTTTKSFTDPEHIGVDQKSENSEKTFYWERHSNEKDGRHQTKTDESLHVESKPSLSDKHSSTEENPGLSFSNSKTTEQVPNDSVKKVQSTEHEALIQTKGADWMSTPSSNDDFTQLDCFNSSLLSLKTALDGTYCNNPSTHIFPNFQQHNKDPSQMASQHRLLRNNTAQRCKREPSLVPALLEATTFSSDCVSTLTTDLDEGDNAGKSISTSSSSLDSGSVPSSNPSGPKLRGEKVPRATLDSKTDGTGGSERNEGRKTELDCGGIEQGARTDCDRHEAGPGDGSRPTPIGADDRRGGRDGSGKGTGIAPAPVPVRATTKDAAPERGSGSGSAAASEGSVPPPPKRREPASVGSRSCSSRSSGDESGRQSSNKYSLLQFSSTSSEEDSNKTDRVDGIPLVTQNPDASQRHGQGSC</sequence>
<evidence type="ECO:0000256" key="2">
    <source>
        <dbReference type="SAM" id="SignalP"/>
    </source>
</evidence>
<proteinExistence type="predicted"/>
<feature type="compositionally biased region" description="Basic and acidic residues" evidence="1">
    <location>
        <begin position="630"/>
        <end position="639"/>
    </location>
</feature>
<feature type="compositionally biased region" description="Basic and acidic residues" evidence="1">
    <location>
        <begin position="343"/>
        <end position="352"/>
    </location>
</feature>
<feature type="signal peptide" evidence="2">
    <location>
        <begin position="1"/>
        <end position="15"/>
    </location>
</feature>
<feature type="region of interest" description="Disordered" evidence="1">
    <location>
        <begin position="133"/>
        <end position="155"/>
    </location>
</feature>
<feature type="compositionally biased region" description="Basic and acidic residues" evidence="1">
    <location>
        <begin position="648"/>
        <end position="658"/>
    </location>
</feature>
<feature type="region of interest" description="Disordered" evidence="1">
    <location>
        <begin position="575"/>
        <end position="793"/>
    </location>
</feature>
<accession>A0A448Z383</accession>
<feature type="compositionally biased region" description="Basic and acidic residues" evidence="1">
    <location>
        <begin position="609"/>
        <end position="623"/>
    </location>
</feature>
<dbReference type="AlphaFoldDB" id="A0A448Z383"/>
<name>A0A448Z383_9STRA</name>
<dbReference type="EMBL" id="CAACVS010000094">
    <property type="protein sequence ID" value="VEU36577.1"/>
    <property type="molecule type" value="Genomic_DNA"/>
</dbReference>
<feature type="compositionally biased region" description="Basic and acidic residues" evidence="1">
    <location>
        <begin position="386"/>
        <end position="440"/>
    </location>
</feature>
<feature type="compositionally biased region" description="Polar residues" evidence="1">
    <location>
        <begin position="750"/>
        <end position="761"/>
    </location>
</feature>
<evidence type="ECO:0000313" key="3">
    <source>
        <dbReference type="EMBL" id="VEU36577.1"/>
    </source>
</evidence>
<feature type="chain" id="PRO_5019178496" evidence="2">
    <location>
        <begin position="16"/>
        <end position="793"/>
    </location>
</feature>
<feature type="region of interest" description="Disordered" evidence="1">
    <location>
        <begin position="27"/>
        <end position="59"/>
    </location>
</feature>
<feature type="compositionally biased region" description="Polar residues" evidence="1">
    <location>
        <begin position="133"/>
        <end position="154"/>
    </location>
</feature>
<dbReference type="Proteomes" id="UP000291116">
    <property type="component" value="Unassembled WGS sequence"/>
</dbReference>
<feature type="region of interest" description="Disordered" evidence="1">
    <location>
        <begin position="379"/>
        <end position="468"/>
    </location>
</feature>
<evidence type="ECO:0000256" key="1">
    <source>
        <dbReference type="SAM" id="MobiDB-lite"/>
    </source>
</evidence>
<keyword evidence="2" id="KW-0732">Signal</keyword>
<feature type="compositionally biased region" description="Low complexity" evidence="1">
    <location>
        <begin position="729"/>
        <end position="739"/>
    </location>
</feature>
<feature type="compositionally biased region" description="Polar residues" evidence="1">
    <location>
        <begin position="446"/>
        <end position="459"/>
    </location>
</feature>
<feature type="compositionally biased region" description="Basic residues" evidence="1">
    <location>
        <begin position="316"/>
        <end position="333"/>
    </location>
</feature>
<feature type="compositionally biased region" description="Basic and acidic residues" evidence="1">
    <location>
        <begin position="670"/>
        <end position="680"/>
    </location>
</feature>
<reference evidence="3 4" key="1">
    <citation type="submission" date="2019-01" db="EMBL/GenBank/DDBJ databases">
        <authorList>
            <person name="Ferrante I. M."/>
        </authorList>
    </citation>
    <scope>NUCLEOTIDE SEQUENCE [LARGE SCALE GENOMIC DNA]</scope>
    <source>
        <strain evidence="3 4">B856</strain>
    </source>
</reference>
<protein>
    <submittedName>
        <fullName evidence="3">Uncharacterized protein</fullName>
    </submittedName>
</protein>
<evidence type="ECO:0000313" key="4">
    <source>
        <dbReference type="Proteomes" id="UP000291116"/>
    </source>
</evidence>
<gene>
    <name evidence="3" type="ORF">PSNMU_V1.4_AUG-EV-PASAV3_0033390</name>
</gene>
<organism evidence="3 4">
    <name type="scientific">Pseudo-nitzschia multistriata</name>
    <dbReference type="NCBI Taxonomy" id="183589"/>
    <lineage>
        <taxon>Eukaryota</taxon>
        <taxon>Sar</taxon>
        <taxon>Stramenopiles</taxon>
        <taxon>Ochrophyta</taxon>
        <taxon>Bacillariophyta</taxon>
        <taxon>Bacillariophyceae</taxon>
        <taxon>Bacillariophycidae</taxon>
        <taxon>Bacillariales</taxon>
        <taxon>Bacillariaceae</taxon>
        <taxon>Pseudo-nitzschia</taxon>
    </lineage>
</organism>
<feature type="compositionally biased region" description="Low complexity" evidence="1">
    <location>
        <begin position="703"/>
        <end position="717"/>
    </location>
</feature>
<keyword evidence="4" id="KW-1185">Reference proteome</keyword>
<feature type="compositionally biased region" description="Low complexity" evidence="1">
    <location>
        <begin position="584"/>
        <end position="607"/>
    </location>
</feature>
<feature type="region of interest" description="Disordered" evidence="1">
    <location>
        <begin position="305"/>
        <end position="361"/>
    </location>
</feature>
<feature type="compositionally biased region" description="Polar residues" evidence="1">
    <location>
        <begin position="778"/>
        <end position="793"/>
    </location>
</feature>